<evidence type="ECO:0000256" key="1">
    <source>
        <dbReference type="SAM" id="SignalP"/>
    </source>
</evidence>
<proteinExistence type="predicted"/>
<reference evidence="2 3" key="1">
    <citation type="submission" date="2019-02" db="EMBL/GenBank/DDBJ databases">
        <title>Closed genome of Sporomusa termitida DSM 4440.</title>
        <authorList>
            <person name="Poehlein A."/>
            <person name="Daniel R."/>
        </authorList>
    </citation>
    <scope>NUCLEOTIDE SEQUENCE [LARGE SCALE GENOMIC DNA]</scope>
    <source>
        <strain evidence="2 3">DSM 4440</strain>
    </source>
</reference>
<evidence type="ECO:0000313" key="2">
    <source>
        <dbReference type="EMBL" id="QDR83008.1"/>
    </source>
</evidence>
<keyword evidence="1" id="KW-0732">Signal</keyword>
<dbReference type="Proteomes" id="UP000320776">
    <property type="component" value="Chromosome"/>
</dbReference>
<feature type="signal peptide" evidence="1">
    <location>
        <begin position="1"/>
        <end position="20"/>
    </location>
</feature>
<dbReference type="AlphaFoldDB" id="A0A517E0A8"/>
<organism evidence="2 3">
    <name type="scientific">Sporomusa termitida</name>
    <dbReference type="NCBI Taxonomy" id="2377"/>
    <lineage>
        <taxon>Bacteria</taxon>
        <taxon>Bacillati</taxon>
        <taxon>Bacillota</taxon>
        <taxon>Negativicutes</taxon>
        <taxon>Selenomonadales</taxon>
        <taxon>Sporomusaceae</taxon>
        <taxon>Sporomusa</taxon>
    </lineage>
</organism>
<gene>
    <name evidence="2" type="ORF">SPTER_44620</name>
</gene>
<keyword evidence="3" id="KW-1185">Reference proteome</keyword>
<dbReference type="KEGG" id="sted:SPTER_44620"/>
<dbReference type="RefSeq" id="WP_144352331.1">
    <property type="nucleotide sequence ID" value="NZ_CP036259.1"/>
</dbReference>
<feature type="chain" id="PRO_5039532019" evidence="1">
    <location>
        <begin position="21"/>
        <end position="111"/>
    </location>
</feature>
<evidence type="ECO:0000313" key="3">
    <source>
        <dbReference type="Proteomes" id="UP000320776"/>
    </source>
</evidence>
<accession>A0A517E0A8</accession>
<name>A0A517E0A8_9FIRM</name>
<protein>
    <submittedName>
        <fullName evidence="2">Uncharacterized protein</fullName>
    </submittedName>
</protein>
<dbReference type="OrthoDB" id="1683826at2"/>
<sequence length="111" mass="12780">MKIGLLCFGIILLLTQSAAAEISPIIWSESIRTAPPKPVKEWINLDNHMILKSDRSLSINLSEHSPLKSIELRLDDNEYLHLNKQDFLFKIQLSDKITRIIDIPFGEHKFN</sequence>
<dbReference type="EMBL" id="CP036259">
    <property type="protein sequence ID" value="QDR83008.1"/>
    <property type="molecule type" value="Genomic_DNA"/>
</dbReference>